<reference evidence="1" key="1">
    <citation type="journal article" date="2005" name="Environ. Microbiol.">
        <title>Genetic and functional properties of uncultivated thermophilic crenarchaeotes from a subsurface gold mine as revealed by analysis of genome fragments.</title>
        <authorList>
            <person name="Nunoura T."/>
            <person name="Hirayama H."/>
            <person name="Takami H."/>
            <person name="Oida H."/>
            <person name="Nishi S."/>
            <person name="Shimamura S."/>
            <person name="Suzuki Y."/>
            <person name="Inagaki F."/>
            <person name="Takai K."/>
            <person name="Nealson K.H."/>
            <person name="Horikoshi K."/>
        </authorList>
    </citation>
    <scope>NUCLEOTIDE SEQUENCE</scope>
</reference>
<sequence length="67" mass="7690">MGNEMIPRIQIMREDWASVWPTKVEILTMLNACVAKVNYAFGVFGIPIRQEEHPGHFVVENLAKSYI</sequence>
<accession>H5SHJ9</accession>
<dbReference type="EMBL" id="AP011722">
    <property type="protein sequence ID" value="BAL55635.1"/>
    <property type="molecule type" value="Genomic_DNA"/>
</dbReference>
<gene>
    <name evidence="1" type="ORF">HGMM_F29C06C16</name>
</gene>
<name>H5SHJ9_9BACT</name>
<organism evidence="1">
    <name type="scientific">uncultured Bacteroidota bacterium</name>
    <dbReference type="NCBI Taxonomy" id="152509"/>
    <lineage>
        <taxon>Bacteria</taxon>
        <taxon>Pseudomonadati</taxon>
        <taxon>Bacteroidota</taxon>
        <taxon>environmental samples</taxon>
    </lineage>
</organism>
<evidence type="ECO:0000313" key="1">
    <source>
        <dbReference type="EMBL" id="BAL55635.1"/>
    </source>
</evidence>
<dbReference type="AlphaFoldDB" id="H5SHJ9"/>
<proteinExistence type="predicted"/>
<reference evidence="1" key="2">
    <citation type="journal article" date="2012" name="PLoS ONE">
        <title>A Deeply Branching Thermophilic Bacterium with an Ancient Acetyl-CoA Pathway Dominates a Subsurface Ecosystem.</title>
        <authorList>
            <person name="Takami H."/>
            <person name="Noguchi H."/>
            <person name="Takaki Y."/>
            <person name="Uchiyama I."/>
            <person name="Toyoda A."/>
            <person name="Nishi S."/>
            <person name="Chee G.-J."/>
            <person name="Arai W."/>
            <person name="Nunoura T."/>
            <person name="Itoh T."/>
            <person name="Hattori M."/>
            <person name="Takai K."/>
        </authorList>
    </citation>
    <scope>NUCLEOTIDE SEQUENCE</scope>
</reference>
<protein>
    <submittedName>
        <fullName evidence="1">Uncharacterized protein</fullName>
    </submittedName>
</protein>